<evidence type="ECO:0000259" key="2">
    <source>
        <dbReference type="Pfam" id="PF00892"/>
    </source>
</evidence>
<reference evidence="3 4" key="1">
    <citation type="submission" date="2019-09" db="EMBL/GenBank/DDBJ databases">
        <authorList>
            <person name="Chandra G."/>
            <person name="Truman W A."/>
        </authorList>
    </citation>
    <scope>NUCLEOTIDE SEQUENCE [LARGE SCALE GENOMIC DNA]</scope>
    <source>
        <strain evidence="3">PS685</strain>
    </source>
</reference>
<feature type="transmembrane region" description="Helical" evidence="1">
    <location>
        <begin position="96"/>
        <end position="117"/>
    </location>
</feature>
<feature type="transmembrane region" description="Helical" evidence="1">
    <location>
        <begin position="159"/>
        <end position="180"/>
    </location>
</feature>
<keyword evidence="1" id="KW-0472">Membrane</keyword>
<protein>
    <recommendedName>
        <fullName evidence="2">EamA domain-containing protein</fullName>
    </recommendedName>
</protein>
<organism evidence="3 4">
    <name type="scientific">Pseudomonas fluorescens</name>
    <dbReference type="NCBI Taxonomy" id="294"/>
    <lineage>
        <taxon>Bacteria</taxon>
        <taxon>Pseudomonadati</taxon>
        <taxon>Pseudomonadota</taxon>
        <taxon>Gammaproteobacteria</taxon>
        <taxon>Pseudomonadales</taxon>
        <taxon>Pseudomonadaceae</taxon>
        <taxon>Pseudomonas</taxon>
    </lineage>
</organism>
<evidence type="ECO:0000313" key="4">
    <source>
        <dbReference type="Proteomes" id="UP000326437"/>
    </source>
</evidence>
<keyword evidence="1" id="KW-0812">Transmembrane</keyword>
<gene>
    <name evidence="3" type="ORF">PS685_00237</name>
</gene>
<feature type="transmembrane region" description="Helical" evidence="1">
    <location>
        <begin position="69"/>
        <end position="90"/>
    </location>
</feature>
<dbReference type="Proteomes" id="UP000326437">
    <property type="component" value="Unassembled WGS sequence"/>
</dbReference>
<dbReference type="OrthoDB" id="6847955at2"/>
<feature type="transmembrane region" description="Helical" evidence="1">
    <location>
        <begin position="35"/>
        <end position="57"/>
    </location>
</feature>
<dbReference type="InterPro" id="IPR000620">
    <property type="entry name" value="EamA_dom"/>
</dbReference>
<accession>A0A5E6Y9T2</accession>
<feature type="transmembrane region" description="Helical" evidence="1">
    <location>
        <begin position="249"/>
        <end position="271"/>
    </location>
</feature>
<keyword evidence="1" id="KW-1133">Transmembrane helix</keyword>
<dbReference type="GO" id="GO:0016020">
    <property type="term" value="C:membrane"/>
    <property type="evidence" value="ECO:0007669"/>
    <property type="project" value="InterPro"/>
</dbReference>
<name>A0A5E6Y9T2_PSEFL</name>
<dbReference type="EMBL" id="CABVHO010000001">
    <property type="protein sequence ID" value="VVN50250.1"/>
    <property type="molecule type" value="Genomic_DNA"/>
</dbReference>
<dbReference type="Pfam" id="PF00892">
    <property type="entry name" value="EamA"/>
    <property type="match status" value="1"/>
</dbReference>
<dbReference type="RefSeq" id="WP_150628082.1">
    <property type="nucleotide sequence ID" value="NZ_CABVHO010000001.1"/>
</dbReference>
<feature type="transmembrane region" description="Helical" evidence="1">
    <location>
        <begin position="192"/>
        <end position="211"/>
    </location>
</feature>
<dbReference type="AlphaFoldDB" id="A0A5E6Y9T2"/>
<feature type="transmembrane region" description="Helical" evidence="1">
    <location>
        <begin position="7"/>
        <end position="29"/>
    </location>
</feature>
<sequence length="304" mass="33210">MKPENLGVILGLFFCFISAAFDVYVAFITQVLDTLVVVFYCFVSSAALFMMYSLRAGRHSLMDKIQQDWPLVVWINLSVLLNWGGLFYALRFLEPAVVGVASVACGPALTLLVSSFVKGAGKATALETLIAGLVLLSVAIMLFQSLVGESGISSTSIEQRIIGIVSVVLCAMGTVFYTIVSKKMFYCRWKTYDILAVRSVMMVVVCSLFISFSDTSFSLAPQWILPLSVLVVVGHLLPVYLIQKTIFHLSPIAVSFVLLTLPVFTLLLQYLDSRVAISIPSILAVCLIVGLLAWLAISNRRGAK</sequence>
<evidence type="ECO:0000313" key="3">
    <source>
        <dbReference type="EMBL" id="VVN50250.1"/>
    </source>
</evidence>
<feature type="transmembrane region" description="Helical" evidence="1">
    <location>
        <begin position="129"/>
        <end position="147"/>
    </location>
</feature>
<proteinExistence type="predicted"/>
<evidence type="ECO:0000256" key="1">
    <source>
        <dbReference type="SAM" id="Phobius"/>
    </source>
</evidence>
<feature type="transmembrane region" description="Helical" evidence="1">
    <location>
        <begin position="223"/>
        <end position="242"/>
    </location>
</feature>
<feature type="transmembrane region" description="Helical" evidence="1">
    <location>
        <begin position="277"/>
        <end position="297"/>
    </location>
</feature>
<feature type="domain" description="EamA" evidence="2">
    <location>
        <begin position="162"/>
        <end position="290"/>
    </location>
</feature>